<reference evidence="1" key="1">
    <citation type="submission" date="2021-01" db="EMBL/GenBank/DDBJ databases">
        <title>Genomic Encyclopedia of Type Strains, Phase IV (KMG-IV): sequencing the most valuable type-strain genomes for metagenomic binning, comparative biology and taxonomic classification.</title>
        <authorList>
            <person name="Goeker M."/>
        </authorList>
    </citation>
    <scope>NUCLEOTIDE SEQUENCE</scope>
    <source>
        <strain evidence="1">DSM 23230</strain>
    </source>
</reference>
<evidence type="ECO:0000313" key="1">
    <source>
        <dbReference type="EMBL" id="MBM7555599.1"/>
    </source>
</evidence>
<dbReference type="AlphaFoldDB" id="A0A938XQA4"/>
<gene>
    <name evidence="1" type="ORF">JOC47_000424</name>
</gene>
<evidence type="ECO:0008006" key="3">
    <source>
        <dbReference type="Google" id="ProtNLM"/>
    </source>
</evidence>
<sequence length="215" mass="24397">MYVKTIHLSIKGGNLIGDYNMVRKKGLAIKEIINSKLIGLSILGKVLEVKQDQIKVHLEIDEKQDKSKAILFKYCTDYTSEGDTGFYTMPEKKDHVLLYLPDEHEKNAIISTALRKEIKGSDKVGDPKIKYFRTKYGKEIAFKEKEIVITGKEEQVLIKINEENGIELLSKHNIKVSSKKKIKMDAKKAIEMKCKGSKIKLDGKIDIQGSQVTIN</sequence>
<comment type="caution">
    <text evidence="1">The sequence shown here is derived from an EMBL/GenBank/DDBJ whole genome shotgun (WGS) entry which is preliminary data.</text>
</comment>
<dbReference type="Proteomes" id="UP000774000">
    <property type="component" value="Unassembled WGS sequence"/>
</dbReference>
<proteinExistence type="predicted"/>
<accession>A0A938XQA4</accession>
<protein>
    <recommendedName>
        <fullName evidence="3">Gp5/Type VI secretion system Vgr protein OB-fold domain-containing protein</fullName>
    </recommendedName>
</protein>
<evidence type="ECO:0000313" key="2">
    <source>
        <dbReference type="Proteomes" id="UP000774000"/>
    </source>
</evidence>
<name>A0A938XQA4_9FIRM</name>
<dbReference type="EMBL" id="JAFBDQ010000002">
    <property type="protein sequence ID" value="MBM7555599.1"/>
    <property type="molecule type" value="Genomic_DNA"/>
</dbReference>
<keyword evidence="2" id="KW-1185">Reference proteome</keyword>
<organism evidence="1 2">
    <name type="scientific">Halanaerobacter jeridensis</name>
    <dbReference type="NCBI Taxonomy" id="706427"/>
    <lineage>
        <taxon>Bacteria</taxon>
        <taxon>Bacillati</taxon>
        <taxon>Bacillota</taxon>
        <taxon>Clostridia</taxon>
        <taxon>Halanaerobiales</taxon>
        <taxon>Halobacteroidaceae</taxon>
        <taxon>Halanaerobacter</taxon>
    </lineage>
</organism>